<protein>
    <submittedName>
        <fullName evidence="1">Uncharacterized protein</fullName>
    </submittedName>
</protein>
<proteinExistence type="predicted"/>
<evidence type="ECO:0000313" key="1">
    <source>
        <dbReference type="EMBL" id="OCT65858.1"/>
    </source>
</evidence>
<reference evidence="2" key="1">
    <citation type="journal article" date="2016" name="Nature">
        <title>Genome evolution in the allotetraploid frog Xenopus laevis.</title>
        <authorList>
            <person name="Session A.M."/>
            <person name="Uno Y."/>
            <person name="Kwon T."/>
            <person name="Chapman J.A."/>
            <person name="Toyoda A."/>
            <person name="Takahashi S."/>
            <person name="Fukui A."/>
            <person name="Hikosaka A."/>
            <person name="Suzuki A."/>
            <person name="Kondo M."/>
            <person name="van Heeringen S.J."/>
            <person name="Quigley I."/>
            <person name="Heinz S."/>
            <person name="Ogino H."/>
            <person name="Ochi H."/>
            <person name="Hellsten U."/>
            <person name="Lyons J.B."/>
            <person name="Simakov O."/>
            <person name="Putnam N."/>
            <person name="Stites J."/>
            <person name="Kuroki Y."/>
            <person name="Tanaka T."/>
            <person name="Michiue T."/>
            <person name="Watanabe M."/>
            <person name="Bogdanovic O."/>
            <person name="Lister R."/>
            <person name="Georgiou G."/>
            <person name="Paranjpe S.S."/>
            <person name="van Kruijsbergen I."/>
            <person name="Shu S."/>
            <person name="Carlson J."/>
            <person name="Kinoshita T."/>
            <person name="Ohta Y."/>
            <person name="Mawaribuchi S."/>
            <person name="Jenkins J."/>
            <person name="Grimwood J."/>
            <person name="Schmutz J."/>
            <person name="Mitros T."/>
            <person name="Mozaffari S.V."/>
            <person name="Suzuki Y."/>
            <person name="Haramoto Y."/>
            <person name="Yamamoto T.S."/>
            <person name="Takagi C."/>
            <person name="Heald R."/>
            <person name="Miller K."/>
            <person name="Haudenschild C."/>
            <person name="Kitzman J."/>
            <person name="Nakayama T."/>
            <person name="Izutsu Y."/>
            <person name="Robert J."/>
            <person name="Fortriede J."/>
            <person name="Burns K."/>
            <person name="Lotay V."/>
            <person name="Karimi K."/>
            <person name="Yasuoka Y."/>
            <person name="Dichmann D.S."/>
            <person name="Flajnik M.F."/>
            <person name="Houston D.W."/>
            <person name="Shendure J."/>
            <person name="DuPasquier L."/>
            <person name="Vize P.D."/>
            <person name="Zorn A.M."/>
            <person name="Ito M."/>
            <person name="Marcotte E.M."/>
            <person name="Wallingford J.B."/>
            <person name="Ito Y."/>
            <person name="Asashima M."/>
            <person name="Ueno N."/>
            <person name="Matsuda Y."/>
            <person name="Veenstra G.J."/>
            <person name="Fujiyama A."/>
            <person name="Harland R.M."/>
            <person name="Taira M."/>
            <person name="Rokhsar D.S."/>
        </authorList>
    </citation>
    <scope>NUCLEOTIDE SEQUENCE [LARGE SCALE GENOMIC DNA]</scope>
    <source>
        <strain evidence="2">J</strain>
    </source>
</reference>
<gene>
    <name evidence="1" type="ORF">XELAEV_18042108mg</name>
</gene>
<sequence length="106" mass="12200">MLNILCGTRNFNNQFAPNLWNSSTVVLVLLLTREDVMADKLHVLFCILSTQQRITNLCILRQNPRKSVCNEPIQYGKPCGSILKEILVRHNNFPIPNEQPLQTIRK</sequence>
<evidence type="ECO:0000313" key="2">
    <source>
        <dbReference type="Proteomes" id="UP000694892"/>
    </source>
</evidence>
<dbReference type="AlphaFoldDB" id="A0A974C3J0"/>
<name>A0A974C3J0_XENLA</name>
<dbReference type="EMBL" id="CM004481">
    <property type="protein sequence ID" value="OCT65858.1"/>
    <property type="molecule type" value="Genomic_DNA"/>
</dbReference>
<accession>A0A974C3J0</accession>
<dbReference type="Proteomes" id="UP000694892">
    <property type="component" value="Chromosome 8S"/>
</dbReference>
<organism evidence="1 2">
    <name type="scientific">Xenopus laevis</name>
    <name type="common">African clawed frog</name>
    <dbReference type="NCBI Taxonomy" id="8355"/>
    <lineage>
        <taxon>Eukaryota</taxon>
        <taxon>Metazoa</taxon>
        <taxon>Chordata</taxon>
        <taxon>Craniata</taxon>
        <taxon>Vertebrata</taxon>
        <taxon>Euteleostomi</taxon>
        <taxon>Amphibia</taxon>
        <taxon>Batrachia</taxon>
        <taxon>Anura</taxon>
        <taxon>Pipoidea</taxon>
        <taxon>Pipidae</taxon>
        <taxon>Xenopodinae</taxon>
        <taxon>Xenopus</taxon>
        <taxon>Xenopus</taxon>
    </lineage>
</organism>